<name>A0A1L7X1R3_9HELO</name>
<dbReference type="InterPro" id="IPR050261">
    <property type="entry name" value="FrsA_esterase"/>
</dbReference>
<evidence type="ECO:0000256" key="1">
    <source>
        <dbReference type="ARBA" id="ARBA00022801"/>
    </source>
</evidence>
<dbReference type="PANTHER" id="PTHR22946">
    <property type="entry name" value="DIENELACTONE HYDROLASE DOMAIN-CONTAINING PROTEIN-RELATED"/>
    <property type="match status" value="1"/>
</dbReference>
<gene>
    <name evidence="4" type="ORF">PAC_08858</name>
</gene>
<protein>
    <submittedName>
        <fullName evidence="4">Related to hydrolases of the alpha/beta superfamily</fullName>
    </submittedName>
</protein>
<accession>A0A1L7X1R3</accession>
<dbReference type="AlphaFoldDB" id="A0A1L7X1R3"/>
<proteinExistence type="inferred from homology"/>
<dbReference type="SUPFAM" id="SSF53474">
    <property type="entry name" value="alpha/beta-Hydrolases"/>
    <property type="match status" value="1"/>
</dbReference>
<dbReference type="PANTHER" id="PTHR22946:SF9">
    <property type="entry name" value="POLYKETIDE TRANSFERASE AF380"/>
    <property type="match status" value="1"/>
</dbReference>
<sequence length="306" mass="33880">MTREDISFQTSDDITLRGWFYTPSSPPSTPLPCLILSHGFSALKEMDLSTFASHFTTHLPLTCLVYDNRNFGSSDNHASSPRQEIIPSQQCSDISDAITYVQGREDVDAEKVGIWGSSYSGGHVLWVGAVDRRVKVVLSQVPCVSGWDNFHRLIRPDFIPGLNQMFQGDRLARAAGKTAGMIPVVDPNPLATSALPTPESYTFFMDWEKKCDWKNEVTVKTTRIEEFRAYDPAAHIHHISPTPLLLTVAENDTLTPTDLALAAYARALEPKELHILPGGHFGGYSGPNFEKNAGRQVDFLKKTLCA</sequence>
<dbReference type="Gene3D" id="1.10.10.800">
    <property type="match status" value="1"/>
</dbReference>
<evidence type="ECO:0000313" key="4">
    <source>
        <dbReference type="EMBL" id="CZR58966.1"/>
    </source>
</evidence>
<dbReference type="Pfam" id="PF00561">
    <property type="entry name" value="Abhydrolase_1"/>
    <property type="match status" value="1"/>
</dbReference>
<dbReference type="InterPro" id="IPR029058">
    <property type="entry name" value="AB_hydrolase_fold"/>
</dbReference>
<dbReference type="STRING" id="576137.A0A1L7X1R3"/>
<evidence type="ECO:0000313" key="5">
    <source>
        <dbReference type="Proteomes" id="UP000184330"/>
    </source>
</evidence>
<dbReference type="EMBL" id="FJOG01000013">
    <property type="protein sequence ID" value="CZR58966.1"/>
    <property type="molecule type" value="Genomic_DNA"/>
</dbReference>
<dbReference type="InterPro" id="IPR000073">
    <property type="entry name" value="AB_hydrolase_1"/>
</dbReference>
<dbReference type="OrthoDB" id="2498029at2759"/>
<evidence type="ECO:0000259" key="3">
    <source>
        <dbReference type="Pfam" id="PF00561"/>
    </source>
</evidence>
<reference evidence="4 5" key="1">
    <citation type="submission" date="2016-03" db="EMBL/GenBank/DDBJ databases">
        <authorList>
            <person name="Ploux O."/>
        </authorList>
    </citation>
    <scope>NUCLEOTIDE SEQUENCE [LARGE SCALE GENOMIC DNA]</scope>
    <source>
        <strain evidence="4 5">UAMH 11012</strain>
    </source>
</reference>
<dbReference type="GO" id="GO:0016788">
    <property type="term" value="F:hydrolase activity, acting on ester bonds"/>
    <property type="evidence" value="ECO:0007669"/>
    <property type="project" value="UniProtKB-ARBA"/>
</dbReference>
<keyword evidence="1 4" id="KW-0378">Hydrolase</keyword>
<dbReference type="Proteomes" id="UP000184330">
    <property type="component" value="Unassembled WGS sequence"/>
</dbReference>
<keyword evidence="5" id="KW-1185">Reference proteome</keyword>
<evidence type="ECO:0000256" key="2">
    <source>
        <dbReference type="ARBA" id="ARBA00038115"/>
    </source>
</evidence>
<dbReference type="Gene3D" id="3.40.50.1820">
    <property type="entry name" value="alpha/beta hydrolase"/>
    <property type="match status" value="1"/>
</dbReference>
<feature type="domain" description="AB hydrolase-1" evidence="3">
    <location>
        <begin position="33"/>
        <end position="286"/>
    </location>
</feature>
<comment type="similarity">
    <text evidence="2">Belongs to the AB hydrolase superfamily. FUS2 hydrolase family.</text>
</comment>
<organism evidence="4 5">
    <name type="scientific">Phialocephala subalpina</name>
    <dbReference type="NCBI Taxonomy" id="576137"/>
    <lineage>
        <taxon>Eukaryota</taxon>
        <taxon>Fungi</taxon>
        <taxon>Dikarya</taxon>
        <taxon>Ascomycota</taxon>
        <taxon>Pezizomycotina</taxon>
        <taxon>Leotiomycetes</taxon>
        <taxon>Helotiales</taxon>
        <taxon>Mollisiaceae</taxon>
        <taxon>Phialocephala</taxon>
        <taxon>Phialocephala fortinii species complex</taxon>
    </lineage>
</organism>